<reference evidence="1 3" key="1">
    <citation type="journal article" date="2017" name="Nature">
        <title>The sunflower genome provides insights into oil metabolism, flowering and Asterid evolution.</title>
        <authorList>
            <person name="Badouin H."/>
            <person name="Gouzy J."/>
            <person name="Grassa C.J."/>
            <person name="Murat F."/>
            <person name="Staton S.E."/>
            <person name="Cottret L."/>
            <person name="Lelandais-Briere C."/>
            <person name="Owens G.L."/>
            <person name="Carrere S."/>
            <person name="Mayjonade B."/>
            <person name="Legrand L."/>
            <person name="Gill N."/>
            <person name="Kane N.C."/>
            <person name="Bowers J.E."/>
            <person name="Hubner S."/>
            <person name="Bellec A."/>
            <person name="Berard A."/>
            <person name="Berges H."/>
            <person name="Blanchet N."/>
            <person name="Boniface M.C."/>
            <person name="Brunel D."/>
            <person name="Catrice O."/>
            <person name="Chaidir N."/>
            <person name="Claudel C."/>
            <person name="Donnadieu C."/>
            <person name="Faraut T."/>
            <person name="Fievet G."/>
            <person name="Helmstetter N."/>
            <person name="King M."/>
            <person name="Knapp S.J."/>
            <person name="Lai Z."/>
            <person name="Le Paslier M.C."/>
            <person name="Lippi Y."/>
            <person name="Lorenzon L."/>
            <person name="Mandel J.R."/>
            <person name="Marage G."/>
            <person name="Marchand G."/>
            <person name="Marquand E."/>
            <person name="Bret-Mestries E."/>
            <person name="Morien E."/>
            <person name="Nambeesan S."/>
            <person name="Nguyen T."/>
            <person name="Pegot-Espagnet P."/>
            <person name="Pouilly N."/>
            <person name="Raftis F."/>
            <person name="Sallet E."/>
            <person name="Schiex T."/>
            <person name="Thomas J."/>
            <person name="Vandecasteele C."/>
            <person name="Vares D."/>
            <person name="Vear F."/>
            <person name="Vautrin S."/>
            <person name="Crespi M."/>
            <person name="Mangin B."/>
            <person name="Burke J.M."/>
            <person name="Salse J."/>
            <person name="Munos S."/>
            <person name="Vincourt P."/>
            <person name="Rieseberg L.H."/>
            <person name="Langlade N.B."/>
        </authorList>
    </citation>
    <scope>NUCLEOTIDE SEQUENCE [LARGE SCALE GENOMIC DNA]</scope>
    <source>
        <strain evidence="3">cv. SF193</strain>
        <tissue evidence="1">Leaves</tissue>
    </source>
</reference>
<dbReference type="Gramene" id="mRNA:HanXRQr2_Chr05g0225031">
    <property type="protein sequence ID" value="mRNA:HanXRQr2_Chr05g0225031"/>
    <property type="gene ID" value="HanXRQr2_Chr05g0225031"/>
</dbReference>
<dbReference type="EMBL" id="MNCJ02000320">
    <property type="protein sequence ID" value="KAF5806731.1"/>
    <property type="molecule type" value="Genomic_DNA"/>
</dbReference>
<evidence type="ECO:0000313" key="2">
    <source>
        <dbReference type="EMBL" id="OTG01933.1"/>
    </source>
</evidence>
<accession>A0A251STR2</accession>
<reference evidence="1" key="3">
    <citation type="submission" date="2020-06" db="EMBL/GenBank/DDBJ databases">
        <title>Helianthus annuus Genome sequencing and assembly Release 2.</title>
        <authorList>
            <person name="Gouzy J."/>
            <person name="Langlade N."/>
            <person name="Munos S."/>
        </authorList>
    </citation>
    <scope>NUCLEOTIDE SEQUENCE</scope>
    <source>
        <tissue evidence="1">Leaves</tissue>
    </source>
</reference>
<dbReference type="InParanoid" id="A0A251STR2"/>
<dbReference type="EMBL" id="CM007902">
    <property type="protein sequence ID" value="OTG01933.1"/>
    <property type="molecule type" value="Genomic_DNA"/>
</dbReference>
<reference evidence="2" key="2">
    <citation type="submission" date="2017-02" db="EMBL/GenBank/DDBJ databases">
        <title>Sunflower complete genome.</title>
        <authorList>
            <person name="Langlade N."/>
            <person name="Munos S."/>
        </authorList>
    </citation>
    <scope>NUCLEOTIDE SEQUENCE [LARGE SCALE GENOMIC DNA]</scope>
    <source>
        <tissue evidence="2">Leaves</tissue>
    </source>
</reference>
<evidence type="ECO:0000313" key="1">
    <source>
        <dbReference type="EMBL" id="KAF5806731.1"/>
    </source>
</evidence>
<dbReference type="AlphaFoldDB" id="A0A251STR2"/>
<dbReference type="Proteomes" id="UP000215914">
    <property type="component" value="Chromosome 13"/>
</dbReference>
<proteinExistence type="predicted"/>
<keyword evidence="3" id="KW-1185">Reference proteome</keyword>
<sequence>MFSLHYCPELLMDQEIQSHLSSFLMQSLVQECTNVNHRLSITVYGFESEGFQI</sequence>
<protein>
    <submittedName>
        <fullName evidence="2">Uncharacterized protein</fullName>
    </submittedName>
</protein>
<evidence type="ECO:0000313" key="3">
    <source>
        <dbReference type="Proteomes" id="UP000215914"/>
    </source>
</evidence>
<gene>
    <name evidence="2" type="ORF">HannXRQ_Chr13g0407441</name>
    <name evidence="1" type="ORF">HanXRQr2_Chr05g0225031</name>
</gene>
<name>A0A251STR2_HELAN</name>
<organism evidence="2 3">
    <name type="scientific">Helianthus annuus</name>
    <name type="common">Common sunflower</name>
    <dbReference type="NCBI Taxonomy" id="4232"/>
    <lineage>
        <taxon>Eukaryota</taxon>
        <taxon>Viridiplantae</taxon>
        <taxon>Streptophyta</taxon>
        <taxon>Embryophyta</taxon>
        <taxon>Tracheophyta</taxon>
        <taxon>Spermatophyta</taxon>
        <taxon>Magnoliopsida</taxon>
        <taxon>eudicotyledons</taxon>
        <taxon>Gunneridae</taxon>
        <taxon>Pentapetalae</taxon>
        <taxon>asterids</taxon>
        <taxon>campanulids</taxon>
        <taxon>Asterales</taxon>
        <taxon>Asteraceae</taxon>
        <taxon>Asteroideae</taxon>
        <taxon>Heliantheae alliance</taxon>
        <taxon>Heliantheae</taxon>
        <taxon>Helianthus</taxon>
    </lineage>
</organism>